<evidence type="ECO:0000313" key="10">
    <source>
        <dbReference type="Proteomes" id="UP000427281"/>
    </source>
</evidence>
<protein>
    <recommendedName>
        <fullName evidence="1">non-specific serine/threonine protein kinase</fullName>
        <ecNumber evidence="1">2.7.11.1</ecNumber>
    </recommendedName>
</protein>
<proteinExistence type="predicted"/>
<dbReference type="PANTHER" id="PTHR43289:SF6">
    <property type="entry name" value="SERINE_THREONINE-PROTEIN KINASE NEKL-3"/>
    <property type="match status" value="1"/>
</dbReference>
<evidence type="ECO:0000256" key="1">
    <source>
        <dbReference type="ARBA" id="ARBA00012513"/>
    </source>
</evidence>
<dbReference type="FunFam" id="1.10.510.10:FF:000021">
    <property type="entry name" value="Serine/threonine protein kinase"/>
    <property type="match status" value="1"/>
</dbReference>
<keyword evidence="5 9" id="KW-0418">Kinase</keyword>
<keyword evidence="7" id="KW-0812">Transmembrane</keyword>
<keyword evidence="7" id="KW-1133">Transmembrane helix</keyword>
<reference evidence="9 10" key="1">
    <citation type="submission" date="2019-09" db="EMBL/GenBank/DDBJ databases">
        <title>Gimesia benthica sp. nov., a novel bacterium isolated from deep-sea water of the Northwest Indian Ocean.</title>
        <authorList>
            <person name="Dai X."/>
        </authorList>
    </citation>
    <scope>NUCLEOTIDE SEQUENCE [LARGE SCALE GENOMIC DNA]</scope>
    <source>
        <strain evidence="9 10">E7</strain>
    </source>
</reference>
<dbReference type="SMART" id="SM00320">
    <property type="entry name" value="WD40"/>
    <property type="match status" value="3"/>
</dbReference>
<dbReference type="InterPro" id="IPR011009">
    <property type="entry name" value="Kinase-like_dom_sf"/>
</dbReference>
<dbReference type="GO" id="GO:0004674">
    <property type="term" value="F:protein serine/threonine kinase activity"/>
    <property type="evidence" value="ECO:0007669"/>
    <property type="project" value="UniProtKB-KW"/>
</dbReference>
<dbReference type="EC" id="2.7.11.1" evidence="1"/>
<keyword evidence="10" id="KW-1185">Reference proteome</keyword>
<dbReference type="PROSITE" id="PS50011">
    <property type="entry name" value="PROTEIN_KINASE_DOM"/>
    <property type="match status" value="1"/>
</dbReference>
<dbReference type="Gene3D" id="3.30.200.20">
    <property type="entry name" value="Phosphorylase Kinase, domain 1"/>
    <property type="match status" value="1"/>
</dbReference>
<dbReference type="CDD" id="cd14014">
    <property type="entry name" value="STKc_PknB_like"/>
    <property type="match status" value="1"/>
</dbReference>
<dbReference type="RefSeq" id="WP_155363183.1">
    <property type="nucleotide sequence ID" value="NZ_CP043930.1"/>
</dbReference>
<evidence type="ECO:0000256" key="4">
    <source>
        <dbReference type="ARBA" id="ARBA00022741"/>
    </source>
</evidence>
<evidence type="ECO:0000256" key="5">
    <source>
        <dbReference type="ARBA" id="ARBA00022777"/>
    </source>
</evidence>
<dbReference type="Proteomes" id="UP000427281">
    <property type="component" value="Chromosome"/>
</dbReference>
<evidence type="ECO:0000256" key="6">
    <source>
        <dbReference type="ARBA" id="ARBA00022840"/>
    </source>
</evidence>
<evidence type="ECO:0000259" key="8">
    <source>
        <dbReference type="PROSITE" id="PS50011"/>
    </source>
</evidence>
<dbReference type="InterPro" id="IPR015943">
    <property type="entry name" value="WD40/YVTN_repeat-like_dom_sf"/>
</dbReference>
<keyword evidence="4" id="KW-0547">Nucleotide-binding</keyword>
<organism evidence="9 10">
    <name type="scientific">Gimesia benthica</name>
    <dbReference type="NCBI Taxonomy" id="2608982"/>
    <lineage>
        <taxon>Bacteria</taxon>
        <taxon>Pseudomonadati</taxon>
        <taxon>Planctomycetota</taxon>
        <taxon>Planctomycetia</taxon>
        <taxon>Planctomycetales</taxon>
        <taxon>Planctomycetaceae</taxon>
        <taxon>Gimesia</taxon>
    </lineage>
</organism>
<dbReference type="InterPro" id="IPR001680">
    <property type="entry name" value="WD40_rpt"/>
</dbReference>
<dbReference type="AlphaFoldDB" id="A0A6I6AAK7"/>
<evidence type="ECO:0000256" key="3">
    <source>
        <dbReference type="ARBA" id="ARBA00022679"/>
    </source>
</evidence>
<keyword evidence="2" id="KW-0723">Serine/threonine-protein kinase</keyword>
<accession>A0A6I6AAK7</accession>
<keyword evidence="7" id="KW-0472">Membrane</keyword>
<feature type="domain" description="Protein kinase" evidence="8">
    <location>
        <begin position="103"/>
        <end position="370"/>
    </location>
</feature>
<dbReference type="GO" id="GO:0005524">
    <property type="term" value="F:ATP binding"/>
    <property type="evidence" value="ECO:0007669"/>
    <property type="project" value="UniProtKB-KW"/>
</dbReference>
<dbReference type="Pfam" id="PF00069">
    <property type="entry name" value="Pkinase"/>
    <property type="match status" value="1"/>
</dbReference>
<keyword evidence="3" id="KW-0808">Transferase</keyword>
<evidence type="ECO:0000256" key="2">
    <source>
        <dbReference type="ARBA" id="ARBA00022527"/>
    </source>
</evidence>
<gene>
    <name evidence="9" type="ORF">F1728_05005</name>
</gene>
<dbReference type="KEGG" id="gim:F1728_05005"/>
<feature type="transmembrane region" description="Helical" evidence="7">
    <location>
        <begin position="395"/>
        <end position="414"/>
    </location>
</feature>
<dbReference type="EMBL" id="CP043930">
    <property type="protein sequence ID" value="QGQ22089.1"/>
    <property type="molecule type" value="Genomic_DNA"/>
</dbReference>
<keyword evidence="6" id="KW-0067">ATP-binding</keyword>
<sequence length="1141" mass="126780">MADSYNSKFLDDPEFQSLLVGCLESLQRGETIDLEALKRDFPLYAEELGQFVNNLQLLEQVASGLGGVGPSHVAIPVYEQTAAMKTEPCDFTTGESIRYIGEYEILEEIARGGMGVVFKARQRNLERVVALKMILAGRLADASDVQRFYREARAAGKLMHPAIVPVHEIGEHDGRHYFTMDYVEGRSLAEMIREETLAPRAAAKLVQDIAEAVQFAHEQGTVHRDLKPANVLLDQANQPHVTDFGLAKIIESVDEKSLAELTASGQILGTPSYMSPEQAEGKQGQVGPAADIYSLGAILYACLTGRAPFLAESPVDTLMQVIHKEPVSPRQLNPKVPQDLETICLKCLEKSPDNRYVTAHDLEEELQRFLDGKPIMARPLGRFVRIYRWCRRKPIHASLISSLMIILVVGLLLIQAKRQYDLMESRTELISYAEQLSRSKSELRSGKSAQAYRILDETDPELRSIEFNLLNAQLLTQNRPLVAPAHEPRDFSDNLRIEAVTLKGTLWKSPRRLCVSNTETAKIETEVSISDVDTRKENTPFFRAARLLPTGELLISVKEHPPLPIVRNEKPWNRLVVYTPTRGANPPVNRTLGRLRFDKDVLMTSDGTIAGGIPESGKGLVVWDVRSGEILFERNDYTPGTGGQRIALSQNGDYLGLVHSTDESNVEIVNLKTGESVFLSGGNGSRIAISNDGTKFASARRENIKIKSTDNDILLGELDGIELATMNHFIFFSQDGEQLAFTTSKQGACVFDWKASNPATFYSGFSAIQFSPDQSSIITQSGDRYFELSLQEEQQQILRHPAAIGLRKGETITELQLSRDGRRLLSSDVSGTHFVWNTTNGQLINQFKGLSRKSSSISSDGDSLAYVVKTEDRELLQIVDSDTAQKQKEYGPFKNVKCLGFTNADLIAFIYFSYTGEGIESNLVVANWGTGEQKTISGVDIIHSWQQDRNGHLTTLELPFTPQLKSQITQNPFPEFQYKARYYDLKSRNILWSVSHNEQGVLMYTPCVAISQDGSLVAMSIFLKDLSKSMHYKQTQNADNEEDNLISVRDGYNGRLRGKIPMTTVVKDLCFSTDNDRIIVAGRDGLVSIFDVETGIKLFTAEITSASPSSLELSTDGKKLYVGDVEGNITIVTLPAQNSQL</sequence>
<dbReference type="Gene3D" id="2.130.10.10">
    <property type="entry name" value="YVTN repeat-like/Quinoprotein amine dehydrogenase"/>
    <property type="match status" value="3"/>
</dbReference>
<dbReference type="Gene3D" id="1.10.510.10">
    <property type="entry name" value="Transferase(Phosphotransferase) domain 1"/>
    <property type="match status" value="1"/>
</dbReference>
<dbReference type="InterPro" id="IPR000719">
    <property type="entry name" value="Prot_kinase_dom"/>
</dbReference>
<name>A0A6I6AAK7_9PLAN</name>
<dbReference type="SMART" id="SM00220">
    <property type="entry name" value="S_TKc"/>
    <property type="match status" value="1"/>
</dbReference>
<dbReference type="InterPro" id="IPR011047">
    <property type="entry name" value="Quinoprotein_ADH-like_sf"/>
</dbReference>
<evidence type="ECO:0000256" key="7">
    <source>
        <dbReference type="SAM" id="Phobius"/>
    </source>
</evidence>
<dbReference type="SUPFAM" id="SSF56112">
    <property type="entry name" value="Protein kinase-like (PK-like)"/>
    <property type="match status" value="1"/>
</dbReference>
<dbReference type="PANTHER" id="PTHR43289">
    <property type="entry name" value="MITOGEN-ACTIVATED PROTEIN KINASE KINASE KINASE 20-RELATED"/>
    <property type="match status" value="1"/>
</dbReference>
<dbReference type="Pfam" id="PF00400">
    <property type="entry name" value="WD40"/>
    <property type="match status" value="1"/>
</dbReference>
<evidence type="ECO:0000313" key="9">
    <source>
        <dbReference type="EMBL" id="QGQ22089.1"/>
    </source>
</evidence>
<dbReference type="SUPFAM" id="SSF50998">
    <property type="entry name" value="Quinoprotein alcohol dehydrogenase-like"/>
    <property type="match status" value="1"/>
</dbReference>